<dbReference type="SUPFAM" id="SSF117130">
    <property type="entry name" value="CsrA-like"/>
    <property type="match status" value="1"/>
</dbReference>
<feature type="coiled-coil region" evidence="5">
    <location>
        <begin position="51"/>
        <end position="78"/>
    </location>
</feature>
<proteinExistence type="inferred from homology"/>
<evidence type="ECO:0000256" key="3">
    <source>
        <dbReference type="ARBA" id="ARBA00022884"/>
    </source>
</evidence>
<organism evidence="6 7">
    <name type="scientific">Paenibacillus solisilvae</name>
    <dbReference type="NCBI Taxonomy" id="2486751"/>
    <lineage>
        <taxon>Bacteria</taxon>
        <taxon>Bacillati</taxon>
        <taxon>Bacillota</taxon>
        <taxon>Bacilli</taxon>
        <taxon>Bacillales</taxon>
        <taxon>Paenibacillaceae</taxon>
        <taxon>Paenibacillus</taxon>
    </lineage>
</organism>
<dbReference type="Pfam" id="PF02599">
    <property type="entry name" value="CsrA"/>
    <property type="match status" value="1"/>
</dbReference>
<accession>A0ABW0W4H5</accession>
<evidence type="ECO:0000256" key="2">
    <source>
        <dbReference type="ARBA" id="ARBA00022845"/>
    </source>
</evidence>
<evidence type="ECO:0000313" key="6">
    <source>
        <dbReference type="EMBL" id="MFC5653076.1"/>
    </source>
</evidence>
<sequence>MLVLSRKKGETVVIQDNIEITVLEVSGDTIKLGFKAPREVEILRKEICDLIEQTNKESAAQASNIESLKDQLKKMQKNHE</sequence>
<keyword evidence="4" id="KW-0678">Repressor</keyword>
<comment type="subcellular location">
    <subcellularLocation>
        <location evidence="4">Cytoplasm</location>
    </subcellularLocation>
</comment>
<dbReference type="Proteomes" id="UP001596047">
    <property type="component" value="Unassembled WGS sequence"/>
</dbReference>
<comment type="similarity">
    <text evidence="4">Belongs to the CsrA/RsmA family.</text>
</comment>
<comment type="subunit">
    <text evidence="4">Homodimer; the beta-strands of each monomer intercalate to form a hydrophobic core, while the alpha-helices form wings that extend away from the core.</text>
</comment>
<dbReference type="HAMAP" id="MF_00167">
    <property type="entry name" value="CsrA"/>
    <property type="match status" value="1"/>
</dbReference>
<keyword evidence="2 4" id="KW-0810">Translation regulation</keyword>
<dbReference type="InterPro" id="IPR003751">
    <property type="entry name" value="CsrA"/>
</dbReference>
<keyword evidence="3 4" id="KW-0694">RNA-binding</keyword>
<reference evidence="7" key="1">
    <citation type="journal article" date="2019" name="Int. J. Syst. Evol. Microbiol.">
        <title>The Global Catalogue of Microorganisms (GCM) 10K type strain sequencing project: providing services to taxonomists for standard genome sequencing and annotation.</title>
        <authorList>
            <consortium name="The Broad Institute Genomics Platform"/>
            <consortium name="The Broad Institute Genome Sequencing Center for Infectious Disease"/>
            <person name="Wu L."/>
            <person name="Ma J."/>
        </authorList>
    </citation>
    <scope>NUCLEOTIDE SEQUENCE [LARGE SCALE GENOMIC DNA]</scope>
    <source>
        <strain evidence="7">CGMCC 1.3240</strain>
    </source>
</reference>
<evidence type="ECO:0000313" key="7">
    <source>
        <dbReference type="Proteomes" id="UP001596047"/>
    </source>
</evidence>
<evidence type="ECO:0000256" key="1">
    <source>
        <dbReference type="ARBA" id="ARBA00022490"/>
    </source>
</evidence>
<protein>
    <recommendedName>
        <fullName evidence="4">Translational regulator CsrA</fullName>
    </recommendedName>
</protein>
<keyword evidence="7" id="KW-1185">Reference proteome</keyword>
<keyword evidence="5" id="KW-0175">Coiled coil</keyword>
<dbReference type="PANTHER" id="PTHR34984">
    <property type="entry name" value="CARBON STORAGE REGULATOR"/>
    <property type="match status" value="1"/>
</dbReference>
<dbReference type="NCBIfam" id="NF002469">
    <property type="entry name" value="PRK01712.1"/>
    <property type="match status" value="1"/>
</dbReference>
<keyword evidence="4" id="KW-1005">Bacterial flagellum biogenesis</keyword>
<dbReference type="Gene3D" id="2.60.40.4380">
    <property type="entry name" value="Translational regulator CsrA"/>
    <property type="match status" value="1"/>
</dbReference>
<dbReference type="RefSeq" id="WP_379191731.1">
    <property type="nucleotide sequence ID" value="NZ_JBHSOW010000115.1"/>
</dbReference>
<comment type="caution">
    <text evidence="6">The sequence shown here is derived from an EMBL/GenBank/DDBJ whole genome shotgun (WGS) entry which is preliminary data.</text>
</comment>
<dbReference type="PANTHER" id="PTHR34984:SF1">
    <property type="entry name" value="CARBON STORAGE REGULATOR"/>
    <property type="match status" value="1"/>
</dbReference>
<comment type="function">
    <text evidence="4">A translational regulator that binds mRNA to regulate translation initiation and/or mRNA stability. Usually binds in the 5'-UTR at or near the Shine-Dalgarno sequence preventing ribosome-binding, thus repressing translation. Its main target seems to be the major flagellin gene, while its function is anatagonized by FliW.</text>
</comment>
<dbReference type="EMBL" id="JBHSOW010000115">
    <property type="protein sequence ID" value="MFC5653076.1"/>
    <property type="molecule type" value="Genomic_DNA"/>
</dbReference>
<gene>
    <name evidence="4 6" type="primary">csrA</name>
    <name evidence="6" type="ORF">ACFPYJ_28995</name>
</gene>
<dbReference type="NCBIfam" id="TIGR00202">
    <property type="entry name" value="csrA"/>
    <property type="match status" value="1"/>
</dbReference>
<evidence type="ECO:0000256" key="5">
    <source>
        <dbReference type="SAM" id="Coils"/>
    </source>
</evidence>
<name>A0ABW0W4H5_9BACL</name>
<dbReference type="InterPro" id="IPR036107">
    <property type="entry name" value="CsrA_sf"/>
</dbReference>
<evidence type="ECO:0000256" key="4">
    <source>
        <dbReference type="HAMAP-Rule" id="MF_00167"/>
    </source>
</evidence>
<keyword evidence="1 4" id="KW-0963">Cytoplasm</keyword>